<protein>
    <submittedName>
        <fullName evidence="8">Sodium-driven multidrug efflux pump</fullName>
    </submittedName>
</protein>
<evidence type="ECO:0000256" key="2">
    <source>
        <dbReference type="ARBA" id="ARBA00010199"/>
    </source>
</evidence>
<feature type="transmembrane region" description="Helical" evidence="7">
    <location>
        <begin position="377"/>
        <end position="400"/>
    </location>
</feature>
<comment type="similarity">
    <text evidence="2">Belongs to the multi antimicrobial extrusion (MATE) (TC 2.A.66.1) family.</text>
</comment>
<feature type="transmembrane region" description="Helical" evidence="7">
    <location>
        <begin position="259"/>
        <end position="278"/>
    </location>
</feature>
<keyword evidence="3" id="KW-1003">Cell membrane</keyword>
<dbReference type="OrthoDB" id="2126698at2759"/>
<evidence type="ECO:0000256" key="1">
    <source>
        <dbReference type="ARBA" id="ARBA00004651"/>
    </source>
</evidence>
<dbReference type="GO" id="GO:0005886">
    <property type="term" value="C:plasma membrane"/>
    <property type="evidence" value="ECO:0007669"/>
    <property type="project" value="UniProtKB-SubCell"/>
</dbReference>
<organism evidence="8 9">
    <name type="scientific">Giardia intestinalis</name>
    <name type="common">Giardia lamblia</name>
    <dbReference type="NCBI Taxonomy" id="5741"/>
    <lineage>
        <taxon>Eukaryota</taxon>
        <taxon>Metamonada</taxon>
        <taxon>Diplomonadida</taxon>
        <taxon>Hexamitidae</taxon>
        <taxon>Giardiinae</taxon>
        <taxon>Giardia</taxon>
    </lineage>
</organism>
<keyword evidence="6 7" id="KW-0472">Membrane</keyword>
<feature type="transmembrane region" description="Helical" evidence="7">
    <location>
        <begin position="290"/>
        <end position="312"/>
    </location>
</feature>
<dbReference type="VEuPathDB" id="GiardiaDB:GL50803_0015269"/>
<evidence type="ECO:0000256" key="3">
    <source>
        <dbReference type="ARBA" id="ARBA00022475"/>
    </source>
</evidence>
<feature type="transmembrane region" description="Helical" evidence="7">
    <location>
        <begin position="504"/>
        <end position="524"/>
    </location>
</feature>
<keyword evidence="4 7" id="KW-0812">Transmembrane</keyword>
<gene>
    <name evidence="8" type="ORF">GSB_153936</name>
</gene>
<feature type="transmembrane region" description="Helical" evidence="7">
    <location>
        <begin position="420"/>
        <end position="440"/>
    </location>
</feature>
<dbReference type="EMBL" id="AHHH01000062">
    <property type="protein sequence ID" value="ESU43017.1"/>
    <property type="molecule type" value="Genomic_DNA"/>
</dbReference>
<reference evidence="8 9" key="2">
    <citation type="journal article" date="2013" name="Genome Biol. Evol.">
        <title>Genome sequencing of Giardia lamblia genotypes A2 and B isolates (DH and GS) and comparative analysis with the genomes of genotypes A1 and E (WB and Pig).</title>
        <authorList>
            <person name="Adam R.D."/>
            <person name="Dahlstrom E.W."/>
            <person name="Martens C.A."/>
            <person name="Bruno D.P."/>
            <person name="Barbian K.D."/>
            <person name="Ricklefs S.M."/>
            <person name="Hernandez M.M."/>
            <person name="Narla N.P."/>
            <person name="Patel R.B."/>
            <person name="Porcella S.F."/>
            <person name="Nash T.E."/>
        </authorList>
    </citation>
    <scope>NUCLEOTIDE SEQUENCE [LARGE SCALE GENOMIC DNA]</scope>
    <source>
        <strain evidence="8 9">GS</strain>
    </source>
</reference>
<feature type="transmembrane region" description="Helical" evidence="7">
    <location>
        <begin position="215"/>
        <end position="239"/>
    </location>
</feature>
<dbReference type="GO" id="GO:0042910">
    <property type="term" value="F:xenobiotic transmembrane transporter activity"/>
    <property type="evidence" value="ECO:0007669"/>
    <property type="project" value="InterPro"/>
</dbReference>
<reference evidence="9" key="1">
    <citation type="submission" date="2012-02" db="EMBL/GenBank/DDBJ databases">
        <title>Genome sequencing of Giardia lamblia Genotypes A2 and B isolates (DH and GS) and comparative analysis with the genomes of Genotypes A1 and E (WB and Pig).</title>
        <authorList>
            <person name="Adam R."/>
            <person name="Dahlstrom E."/>
            <person name="Martens C."/>
            <person name="Bruno D."/>
            <person name="Barbian K."/>
            <person name="Porcella S.F."/>
            <person name="Nash T."/>
        </authorList>
    </citation>
    <scope>NUCLEOTIDE SEQUENCE</scope>
    <source>
        <strain evidence="9">GS</strain>
    </source>
</reference>
<evidence type="ECO:0000313" key="8">
    <source>
        <dbReference type="EMBL" id="ESU43017.1"/>
    </source>
</evidence>
<dbReference type="InterPro" id="IPR002528">
    <property type="entry name" value="MATE_fam"/>
</dbReference>
<evidence type="ECO:0000313" key="9">
    <source>
        <dbReference type="Proteomes" id="UP000018040"/>
    </source>
</evidence>
<name>V6TXC2_GIAIN</name>
<dbReference type="Pfam" id="PF01554">
    <property type="entry name" value="MatE"/>
    <property type="match status" value="2"/>
</dbReference>
<dbReference type="PANTHER" id="PTHR43823:SF3">
    <property type="entry name" value="MULTIDRUG EXPORT PROTEIN MEPA"/>
    <property type="match status" value="1"/>
</dbReference>
<sequence>VSEYLYDNESPIISSVDWCARRIIKVEARKKMLSETLDVYDHLRKFVNRKAETSIAGIAVRGETWAKTRRNARLIGYRARLGALRVEVTDRLLERAESKASSGKCCTCCHRMIAERYKRLWMAKLSLFEEEHSPYKQIVLASLPIVSSLFLISLYTTIDTIIVSRYYGTREIASILNFLPFEQILTLSPMQALGTAAASQISVAIGAKKFSDVEVIFSIFFIMGCCVAVLVPLIFVPILPLSLPNFGVIKQYVNDVLRYGYISVSFMPLCNLLGPAMVPILRCENKAVLVMLRQIIGVVLNILLDLVFITGLKLGNSGAAIATVISMFITGAWISSHFFICKRAKRVDVQQKRTRFIIFNPMHIRCGRKQFYLACRLLGLSVSSYIQFFLLSFGALLSLILHKYWMPDSIAHVRQVGVSIAARTTLIFSNPISGIQNGILPVLGYHVGQGSPQRIYEVSKAGLVILLIATTMQLILFQLLAPIFIRIYNLDDAYFTAGVRALRIINSMVPMLSFSTLALVLFQVQKKQYHALALQMLKVGAQVFWQLVVPYIQKDSKELVAGVPFSDAVAGVVGLGIIIVKFRHMKRKVKQKLDAEFTNERILRTFDLSRDKPKHHADQITLIYRKKGSLREGRPLTYINRSSQSIEMTEVSSAMALPIDGDGTLERCVSEPLVGSTLNGLCYASSLTVPQSCSKDIEIEFSSDISELNGENLPCYYLTSFQSANKK</sequence>
<proteinExistence type="inferred from homology"/>
<evidence type="ECO:0000256" key="5">
    <source>
        <dbReference type="ARBA" id="ARBA00022989"/>
    </source>
</evidence>
<feature type="transmembrane region" description="Helical" evidence="7">
    <location>
        <begin position="559"/>
        <end position="582"/>
    </location>
</feature>
<accession>V6TXC2</accession>
<feature type="non-terminal residue" evidence="8">
    <location>
        <position position="1"/>
    </location>
</feature>
<dbReference type="InterPro" id="IPR051327">
    <property type="entry name" value="MATE_MepA_subfamily"/>
</dbReference>
<dbReference type="AlphaFoldDB" id="V6TXC2"/>
<feature type="transmembrane region" description="Helical" evidence="7">
    <location>
        <begin position="461"/>
        <end position="484"/>
    </location>
</feature>
<keyword evidence="5 7" id="KW-1133">Transmembrane helix</keyword>
<feature type="transmembrane region" description="Helical" evidence="7">
    <location>
        <begin position="318"/>
        <end position="340"/>
    </location>
</feature>
<dbReference type="VEuPathDB" id="GiardiaDB:DHA2_151377"/>
<feature type="transmembrane region" description="Helical" evidence="7">
    <location>
        <begin position="536"/>
        <end position="553"/>
    </location>
</feature>
<comment type="subcellular location">
    <subcellularLocation>
        <location evidence="1">Cell membrane</location>
        <topology evidence="1">Multi-pass membrane protein</topology>
    </subcellularLocation>
</comment>
<dbReference type="GO" id="GO:0015297">
    <property type="term" value="F:antiporter activity"/>
    <property type="evidence" value="ECO:0007669"/>
    <property type="project" value="InterPro"/>
</dbReference>
<feature type="transmembrane region" description="Helical" evidence="7">
    <location>
        <begin position="138"/>
        <end position="158"/>
    </location>
</feature>
<dbReference type="Proteomes" id="UP000018040">
    <property type="component" value="Unassembled WGS sequence"/>
</dbReference>
<evidence type="ECO:0000256" key="4">
    <source>
        <dbReference type="ARBA" id="ARBA00022692"/>
    </source>
</evidence>
<evidence type="ECO:0000256" key="7">
    <source>
        <dbReference type="SAM" id="Phobius"/>
    </source>
</evidence>
<comment type="caution">
    <text evidence="8">The sequence shown here is derived from an EMBL/GenBank/DDBJ whole genome shotgun (WGS) entry which is preliminary data.</text>
</comment>
<dbReference type="VEuPathDB" id="GiardiaDB:QR46_2848"/>
<dbReference type="VEuPathDB" id="GiardiaDB:GL50581_1112"/>
<evidence type="ECO:0000256" key="6">
    <source>
        <dbReference type="ARBA" id="ARBA00023136"/>
    </source>
</evidence>
<dbReference type="PANTHER" id="PTHR43823">
    <property type="entry name" value="SPORULATION PROTEIN YKVU"/>
    <property type="match status" value="1"/>
</dbReference>